<feature type="transmembrane region" description="Helical" evidence="1">
    <location>
        <begin position="71"/>
        <end position="93"/>
    </location>
</feature>
<feature type="transmembrane region" description="Helical" evidence="1">
    <location>
        <begin position="160"/>
        <end position="185"/>
    </location>
</feature>
<evidence type="ECO:0000313" key="3">
    <source>
        <dbReference type="Proteomes" id="UP000054709"/>
    </source>
</evidence>
<feature type="transmembrane region" description="Helical" evidence="1">
    <location>
        <begin position="275"/>
        <end position="295"/>
    </location>
</feature>
<comment type="caution">
    <text evidence="2">The sequence shown here is derived from an EMBL/GenBank/DDBJ whole genome shotgun (WGS) entry which is preliminary data.</text>
</comment>
<name>A0A0W1AVV8_9BACL</name>
<dbReference type="AlphaFoldDB" id="A0A0W1AVV8"/>
<proteinExistence type="predicted"/>
<dbReference type="RefSeq" id="WP_060624287.1">
    <property type="nucleotide sequence ID" value="NZ_LCZJ02000026.1"/>
</dbReference>
<evidence type="ECO:0000256" key="1">
    <source>
        <dbReference type="SAM" id="Phobius"/>
    </source>
</evidence>
<protein>
    <submittedName>
        <fullName evidence="2">Uncharacterized protein</fullName>
    </submittedName>
</protein>
<organism evidence="2 3">
    <name type="scientific">Paenibacillus etheri</name>
    <dbReference type="NCBI Taxonomy" id="1306852"/>
    <lineage>
        <taxon>Bacteria</taxon>
        <taxon>Bacillati</taxon>
        <taxon>Bacillota</taxon>
        <taxon>Bacilli</taxon>
        <taxon>Bacillales</taxon>
        <taxon>Paenibacillaceae</taxon>
        <taxon>Paenibacillus</taxon>
    </lineage>
</organism>
<dbReference type="OrthoDB" id="6017159at2"/>
<feature type="transmembrane region" description="Helical" evidence="1">
    <location>
        <begin position="390"/>
        <end position="410"/>
    </location>
</feature>
<sequence length="531" mass="61027">MRKILIDNFWGLVSLQMKEKCRKPIFLWTLLLLAGLTFFYFPANNQSFTSLTTVIHSSSLNGSFRGVYNSAWMGLLVVLFLHTTLIFAGPYFIRNPIKKDIDSRMDIFIKSSPVSMYRYLESKRISNFLYLLFLVGAVEVMAVFMQLSRGESNQLIFSSYIMPFLLIVVPFVYVISSLAVCLDLFRIFRNTFGNILLFFAAMSYMSYVMAGISNEKINPYFDFTGIIYISHNIFTQFVQKMNMSGWDGGLSILETINHFDNTFVMNKVSWNTNFIVSRLIIITLAFSIVHILGRVRNFDQIFYQRFSTLKSKSKNQKLTPQLLTVIEEPKLSQNSNLPLSLDSSVFRIETKALFSGEILVYLKSLQKTHLLLIPLFVLQYLPRASDVNNWIFILALSAPLFLFSNTSFHLGDSFIRSTLAYKRPLFFTKALFLFTLLILYFSGTFINLLIVQKYLMIVSLLLGLLFSISLTASCSLVSKHLFSFIYMFLWYLGVMQEFILADLYGIHGNLMTPLIFGAIGIGLLIFAYKKF</sequence>
<feature type="transmembrane region" description="Helical" evidence="1">
    <location>
        <begin position="25"/>
        <end position="43"/>
    </location>
</feature>
<keyword evidence="1" id="KW-0472">Membrane</keyword>
<feature type="transmembrane region" description="Helical" evidence="1">
    <location>
        <begin position="192"/>
        <end position="212"/>
    </location>
</feature>
<accession>A0A0W1AVV8</accession>
<dbReference type="Proteomes" id="UP000054709">
    <property type="component" value="Unassembled WGS sequence"/>
</dbReference>
<keyword evidence="1" id="KW-1133">Transmembrane helix</keyword>
<reference evidence="2 3" key="1">
    <citation type="journal article" date="2015" name="Int. Biodeterior. Biodegradation">
        <title>Physiological and genetic screening methods for the isolation of methyl tert-butyl ether-degrading bacteria for bioremediation purposes.</title>
        <authorList>
            <person name="Guisado I.M."/>
            <person name="Purswani J."/>
            <person name="Gonzalez Lopez J."/>
            <person name="Pozo C."/>
        </authorList>
    </citation>
    <scope>NUCLEOTIDE SEQUENCE [LARGE SCALE GENOMIC DNA]</scope>
    <source>
        <strain evidence="2 3">SH7</strain>
    </source>
</reference>
<feature type="transmembrane region" description="Helical" evidence="1">
    <location>
        <begin position="431"/>
        <end position="450"/>
    </location>
</feature>
<feature type="transmembrane region" description="Helical" evidence="1">
    <location>
        <begin position="128"/>
        <end position="148"/>
    </location>
</feature>
<dbReference type="EMBL" id="LCZJ02000026">
    <property type="protein sequence ID" value="KTD85432.1"/>
    <property type="molecule type" value="Genomic_DNA"/>
</dbReference>
<evidence type="ECO:0000313" key="2">
    <source>
        <dbReference type="EMBL" id="KTD85432.1"/>
    </source>
</evidence>
<keyword evidence="3" id="KW-1185">Reference proteome</keyword>
<gene>
    <name evidence="2" type="ORF">UQ64_18130</name>
</gene>
<feature type="transmembrane region" description="Helical" evidence="1">
    <location>
        <begin position="456"/>
        <end position="477"/>
    </location>
</feature>
<keyword evidence="1" id="KW-0812">Transmembrane</keyword>
<feature type="transmembrane region" description="Helical" evidence="1">
    <location>
        <begin position="510"/>
        <end position="528"/>
    </location>
</feature>